<feature type="non-terminal residue" evidence="1">
    <location>
        <position position="43"/>
    </location>
</feature>
<evidence type="ECO:0008006" key="2">
    <source>
        <dbReference type="Google" id="ProtNLM"/>
    </source>
</evidence>
<name>T1AE11_9ZZZZ</name>
<dbReference type="Gene3D" id="3.30.230.120">
    <property type="match status" value="1"/>
</dbReference>
<proteinExistence type="predicted"/>
<gene>
    <name evidence="1" type="ORF">B2A_04208</name>
</gene>
<sequence length="43" mass="4548">MEGAIVHSPLRVSFIGGGTDISPFPERYGGAVLNTTIDMRVSV</sequence>
<evidence type="ECO:0000313" key="1">
    <source>
        <dbReference type="EMBL" id="EQD58861.1"/>
    </source>
</evidence>
<protein>
    <recommendedName>
        <fullName evidence="2">Kinase</fullName>
    </recommendedName>
</protein>
<dbReference type="AlphaFoldDB" id="T1AE11"/>
<reference evidence="1" key="2">
    <citation type="journal article" date="2014" name="ISME J.">
        <title>Microbial stratification in low pH oxic and suboxic macroscopic growths along an acid mine drainage.</title>
        <authorList>
            <person name="Mendez-Garcia C."/>
            <person name="Mesa V."/>
            <person name="Sprenger R.R."/>
            <person name="Richter M."/>
            <person name="Diez M.S."/>
            <person name="Solano J."/>
            <person name="Bargiela R."/>
            <person name="Golyshina O.V."/>
            <person name="Manteca A."/>
            <person name="Ramos J.L."/>
            <person name="Gallego J.R."/>
            <person name="Llorente I."/>
            <person name="Martins Dos Santos V.A."/>
            <person name="Jensen O.N."/>
            <person name="Pelaez A.I."/>
            <person name="Sanchez J."/>
            <person name="Ferrer M."/>
        </authorList>
    </citation>
    <scope>NUCLEOTIDE SEQUENCE</scope>
</reference>
<dbReference type="EMBL" id="AUZZ01002812">
    <property type="protein sequence ID" value="EQD58861.1"/>
    <property type="molecule type" value="Genomic_DNA"/>
</dbReference>
<reference evidence="1" key="1">
    <citation type="submission" date="2013-08" db="EMBL/GenBank/DDBJ databases">
        <authorList>
            <person name="Mendez C."/>
            <person name="Richter M."/>
            <person name="Ferrer M."/>
            <person name="Sanchez J."/>
        </authorList>
    </citation>
    <scope>NUCLEOTIDE SEQUENCE</scope>
</reference>
<accession>T1AE11</accession>
<organism evidence="1">
    <name type="scientific">mine drainage metagenome</name>
    <dbReference type="NCBI Taxonomy" id="410659"/>
    <lineage>
        <taxon>unclassified sequences</taxon>
        <taxon>metagenomes</taxon>
        <taxon>ecological metagenomes</taxon>
    </lineage>
</organism>
<comment type="caution">
    <text evidence="1">The sequence shown here is derived from an EMBL/GenBank/DDBJ whole genome shotgun (WGS) entry which is preliminary data.</text>
</comment>